<dbReference type="PRINTS" id="PR00423">
    <property type="entry name" value="CELLDVISFTSZ"/>
</dbReference>
<keyword evidence="4" id="KW-0963">Cytoplasm</keyword>
<evidence type="ECO:0000256" key="5">
    <source>
        <dbReference type="NCBIfam" id="TIGR00065"/>
    </source>
</evidence>
<dbReference type="AlphaFoldDB" id="A0A1F6DHI8"/>
<dbReference type="SMART" id="SM00865">
    <property type="entry name" value="Tubulin_C"/>
    <property type="match status" value="1"/>
</dbReference>
<comment type="similarity">
    <text evidence="1 4 6">Belongs to the FtsZ family.</text>
</comment>
<organism evidence="10 11">
    <name type="scientific">Candidatus Kaiserbacteria bacterium RIFCSPHIGHO2_02_FULL_49_16</name>
    <dbReference type="NCBI Taxonomy" id="1798490"/>
    <lineage>
        <taxon>Bacteria</taxon>
        <taxon>Candidatus Kaiseribacteriota</taxon>
    </lineage>
</organism>
<dbReference type="InterPro" id="IPR000158">
    <property type="entry name" value="Cell_div_FtsZ"/>
</dbReference>
<dbReference type="Gene3D" id="3.40.50.1440">
    <property type="entry name" value="Tubulin/FtsZ, GTPase domain"/>
    <property type="match status" value="1"/>
</dbReference>
<dbReference type="InterPro" id="IPR018316">
    <property type="entry name" value="Tubulin/FtsZ_2-layer-sand-dom"/>
</dbReference>
<comment type="subunit">
    <text evidence="4">Homodimer. Polymerizes to form a dynamic ring structure in a strictly GTP-dependent manner. Interacts directly with several other division proteins.</text>
</comment>
<feature type="domain" description="Tubulin/FtsZ GTPase" evidence="8">
    <location>
        <begin position="14"/>
        <end position="206"/>
    </location>
</feature>
<keyword evidence="2 4" id="KW-0547">Nucleotide-binding</keyword>
<dbReference type="GO" id="GO:0043093">
    <property type="term" value="P:FtsZ-dependent cytokinesis"/>
    <property type="evidence" value="ECO:0007669"/>
    <property type="project" value="UniProtKB-UniRule"/>
</dbReference>
<dbReference type="InterPro" id="IPR037103">
    <property type="entry name" value="Tubulin/FtsZ-like_C"/>
</dbReference>
<dbReference type="InterPro" id="IPR020805">
    <property type="entry name" value="Cell_div_FtsZ_CS"/>
</dbReference>
<feature type="binding site" evidence="4">
    <location>
        <position position="188"/>
    </location>
    <ligand>
        <name>GTP</name>
        <dbReference type="ChEBI" id="CHEBI:37565"/>
    </ligand>
</feature>
<dbReference type="Proteomes" id="UP000178042">
    <property type="component" value="Unassembled WGS sequence"/>
</dbReference>
<dbReference type="EMBL" id="MFLD01000007">
    <property type="protein sequence ID" value="OGG60875.1"/>
    <property type="molecule type" value="Genomic_DNA"/>
</dbReference>
<evidence type="ECO:0000259" key="8">
    <source>
        <dbReference type="SMART" id="SM00864"/>
    </source>
</evidence>
<keyword evidence="3 4" id="KW-0342">GTP-binding</keyword>
<dbReference type="InterPro" id="IPR024757">
    <property type="entry name" value="FtsZ_C"/>
</dbReference>
<dbReference type="Pfam" id="PF00091">
    <property type="entry name" value="Tubulin"/>
    <property type="match status" value="1"/>
</dbReference>
<dbReference type="HAMAP" id="MF_00909">
    <property type="entry name" value="FtsZ"/>
    <property type="match status" value="1"/>
</dbReference>
<dbReference type="GO" id="GO:0005737">
    <property type="term" value="C:cytoplasm"/>
    <property type="evidence" value="ECO:0007669"/>
    <property type="project" value="UniProtKB-SubCell"/>
</dbReference>
<proteinExistence type="inferred from homology"/>
<feature type="binding site" evidence="4">
    <location>
        <position position="144"/>
    </location>
    <ligand>
        <name>GTP</name>
        <dbReference type="ChEBI" id="CHEBI:37565"/>
    </ligand>
</feature>
<evidence type="ECO:0000313" key="10">
    <source>
        <dbReference type="EMBL" id="OGG60875.1"/>
    </source>
</evidence>
<comment type="caution">
    <text evidence="4">Lacks conserved residue(s) required for the propagation of feature annotation.</text>
</comment>
<feature type="binding site" evidence="4">
    <location>
        <position position="140"/>
    </location>
    <ligand>
        <name>GTP</name>
        <dbReference type="ChEBI" id="CHEBI:37565"/>
    </ligand>
</feature>
<comment type="subcellular location">
    <subcellularLocation>
        <location evidence="4">Cytoplasm</location>
    </subcellularLocation>
    <text evidence="4">Assembles at midcell at the inner surface of the cytoplasmic membrane.</text>
</comment>
<evidence type="ECO:0000259" key="9">
    <source>
        <dbReference type="SMART" id="SM00865"/>
    </source>
</evidence>
<dbReference type="Gene3D" id="3.30.1330.20">
    <property type="entry name" value="Tubulin/FtsZ, C-terminal domain"/>
    <property type="match status" value="1"/>
</dbReference>
<sequence length="406" mass="42690">MTKQVKSDVESFARIRVIGIGGSGGNAVNHMVATHVQGVDFVTINTDGQDLHKSKAKRKIHIGKTLTRGLGTGMNPDVGKQAVEDTREEIQDALKGSDMVFITCGMGGGTGTGASPVVAKIARELGALTVGVVTRPFGFEGAQRMRLAEIGMAELRKAVDALIVIPNDKLLAIVSRETGIKNAFAMCDDILKQAVEGISDLITTTGIINVDFADVRTIMQNAGSALMGIGTATGAKRAEMAARNAINSPLLEVSIHGAKGVLFSIAGGDDLGMLEVQDAANVITEAIDPDAKVIFGAVTDDSLKKGEVRVTVIATGFPEIANRSTLFAASSRIAAKKDSEVPLITNAPAHKESARDSEKEYDAHHAKIPKDGSNKVPAKSADSHSSTIDREEDDAWGGLPAFLRKK</sequence>
<evidence type="ECO:0000313" key="11">
    <source>
        <dbReference type="Proteomes" id="UP000178042"/>
    </source>
</evidence>
<dbReference type="PROSITE" id="PS01135">
    <property type="entry name" value="FTSZ_2"/>
    <property type="match status" value="1"/>
</dbReference>
<dbReference type="InterPro" id="IPR045061">
    <property type="entry name" value="FtsZ/CetZ"/>
</dbReference>
<dbReference type="SMART" id="SM00864">
    <property type="entry name" value="Tubulin"/>
    <property type="match status" value="1"/>
</dbReference>
<feature type="compositionally biased region" description="Basic and acidic residues" evidence="7">
    <location>
        <begin position="349"/>
        <end position="373"/>
    </location>
</feature>
<evidence type="ECO:0000256" key="4">
    <source>
        <dbReference type="HAMAP-Rule" id="MF_00909"/>
    </source>
</evidence>
<evidence type="ECO:0000256" key="7">
    <source>
        <dbReference type="SAM" id="MobiDB-lite"/>
    </source>
</evidence>
<dbReference type="SUPFAM" id="SSF55307">
    <property type="entry name" value="Tubulin C-terminal domain-like"/>
    <property type="match status" value="1"/>
</dbReference>
<dbReference type="GO" id="GO:0000917">
    <property type="term" value="P:division septum assembly"/>
    <property type="evidence" value="ECO:0007669"/>
    <property type="project" value="UniProtKB-KW"/>
</dbReference>
<feature type="domain" description="Tubulin/FtsZ 2-layer sandwich" evidence="9">
    <location>
        <begin position="208"/>
        <end position="326"/>
    </location>
</feature>
<dbReference type="PANTHER" id="PTHR30314">
    <property type="entry name" value="CELL DIVISION PROTEIN FTSZ-RELATED"/>
    <property type="match status" value="1"/>
</dbReference>
<evidence type="ECO:0000256" key="3">
    <source>
        <dbReference type="ARBA" id="ARBA00023134"/>
    </source>
</evidence>
<accession>A0A1F6DHI8</accession>
<dbReference type="GO" id="GO:0051258">
    <property type="term" value="P:protein polymerization"/>
    <property type="evidence" value="ECO:0007669"/>
    <property type="project" value="UniProtKB-UniRule"/>
</dbReference>
<evidence type="ECO:0000256" key="1">
    <source>
        <dbReference type="ARBA" id="ARBA00009690"/>
    </source>
</evidence>
<dbReference type="GO" id="GO:0005525">
    <property type="term" value="F:GTP binding"/>
    <property type="evidence" value="ECO:0007669"/>
    <property type="project" value="UniProtKB-UniRule"/>
</dbReference>
<evidence type="ECO:0000256" key="6">
    <source>
        <dbReference type="RuleBase" id="RU000631"/>
    </source>
</evidence>
<dbReference type="InterPro" id="IPR036525">
    <property type="entry name" value="Tubulin/FtsZ_GTPase_sf"/>
</dbReference>
<dbReference type="GO" id="GO:0032153">
    <property type="term" value="C:cell division site"/>
    <property type="evidence" value="ECO:0007669"/>
    <property type="project" value="UniProtKB-UniRule"/>
</dbReference>
<evidence type="ECO:0000256" key="2">
    <source>
        <dbReference type="ARBA" id="ARBA00022741"/>
    </source>
</evidence>
<dbReference type="PANTHER" id="PTHR30314:SF3">
    <property type="entry name" value="MITOCHONDRIAL DIVISION PROTEIN FSZA"/>
    <property type="match status" value="1"/>
</dbReference>
<name>A0A1F6DHI8_9BACT</name>
<dbReference type="CDD" id="cd02201">
    <property type="entry name" value="FtsZ_type1"/>
    <property type="match status" value="1"/>
</dbReference>
<dbReference type="SUPFAM" id="SSF52490">
    <property type="entry name" value="Tubulin nucleotide-binding domain-like"/>
    <property type="match status" value="1"/>
</dbReference>
<keyword evidence="4 6" id="KW-0132">Cell division</keyword>
<dbReference type="FunFam" id="3.40.50.1440:FF:000001">
    <property type="entry name" value="Cell division protein FtsZ"/>
    <property type="match status" value="1"/>
</dbReference>
<dbReference type="NCBIfam" id="TIGR00065">
    <property type="entry name" value="ftsZ"/>
    <property type="match status" value="1"/>
</dbReference>
<protein>
    <recommendedName>
        <fullName evidence="4 5">Cell division protein FtsZ</fullName>
    </recommendedName>
</protein>
<comment type="caution">
    <text evidence="10">The sequence shown here is derived from an EMBL/GenBank/DDBJ whole genome shotgun (WGS) entry which is preliminary data.</text>
</comment>
<dbReference type="Pfam" id="PF12327">
    <property type="entry name" value="FtsZ_C"/>
    <property type="match status" value="1"/>
</dbReference>
<keyword evidence="4 6" id="KW-0717">Septation</keyword>
<feature type="region of interest" description="Disordered" evidence="7">
    <location>
        <begin position="344"/>
        <end position="406"/>
    </location>
</feature>
<gene>
    <name evidence="4" type="primary">ftsZ</name>
    <name evidence="10" type="ORF">A3C86_00390</name>
</gene>
<dbReference type="InterPro" id="IPR008280">
    <property type="entry name" value="Tub_FtsZ_C"/>
</dbReference>
<feature type="binding site" evidence="4">
    <location>
        <begin position="109"/>
        <end position="111"/>
    </location>
    <ligand>
        <name>GTP</name>
        <dbReference type="ChEBI" id="CHEBI:37565"/>
    </ligand>
</feature>
<reference evidence="10 11" key="1">
    <citation type="journal article" date="2016" name="Nat. Commun.">
        <title>Thousands of microbial genomes shed light on interconnected biogeochemical processes in an aquifer system.</title>
        <authorList>
            <person name="Anantharaman K."/>
            <person name="Brown C.T."/>
            <person name="Hug L.A."/>
            <person name="Sharon I."/>
            <person name="Castelle C.J."/>
            <person name="Probst A.J."/>
            <person name="Thomas B.C."/>
            <person name="Singh A."/>
            <person name="Wilkins M.J."/>
            <person name="Karaoz U."/>
            <person name="Brodie E.L."/>
            <person name="Williams K.H."/>
            <person name="Hubbard S.S."/>
            <person name="Banfield J.F."/>
        </authorList>
    </citation>
    <scope>NUCLEOTIDE SEQUENCE [LARGE SCALE GENOMIC DNA]</scope>
</reference>
<comment type="function">
    <text evidence="4 6">Essential cell division protein that forms a contractile ring structure (Z ring) at the future cell division site. The regulation of the ring assembly controls the timing and the location of cell division. One of the functions of the FtsZ ring is to recruit other cell division proteins to the septum to produce a new cell wall between the dividing cells. Binds GTP and shows GTPase activity.</text>
</comment>
<dbReference type="InterPro" id="IPR003008">
    <property type="entry name" value="Tubulin_FtsZ_GTPase"/>
</dbReference>
<dbReference type="GO" id="GO:0003924">
    <property type="term" value="F:GTPase activity"/>
    <property type="evidence" value="ECO:0007669"/>
    <property type="project" value="UniProtKB-UniRule"/>
</dbReference>
<keyword evidence="4 6" id="KW-0131">Cell cycle</keyword>